<dbReference type="GO" id="GO:0005759">
    <property type="term" value="C:mitochondrial matrix"/>
    <property type="evidence" value="ECO:0007669"/>
    <property type="project" value="TreeGrafter"/>
</dbReference>
<organism evidence="5 6">
    <name type="scientific">Periophthalmus magnuspinnatus</name>
    <dbReference type="NCBI Taxonomy" id="409849"/>
    <lineage>
        <taxon>Eukaryota</taxon>
        <taxon>Metazoa</taxon>
        <taxon>Chordata</taxon>
        <taxon>Craniata</taxon>
        <taxon>Vertebrata</taxon>
        <taxon>Euteleostomi</taxon>
        <taxon>Actinopterygii</taxon>
        <taxon>Neopterygii</taxon>
        <taxon>Teleostei</taxon>
        <taxon>Neoteleostei</taxon>
        <taxon>Acanthomorphata</taxon>
        <taxon>Gobiaria</taxon>
        <taxon>Gobiiformes</taxon>
        <taxon>Gobioidei</taxon>
        <taxon>Gobiidae</taxon>
        <taxon>Oxudercinae</taxon>
        <taxon>Periophthalmus</taxon>
    </lineage>
</organism>
<dbReference type="GO" id="GO:0044528">
    <property type="term" value="P:regulation of mitochondrial mRNA stability"/>
    <property type="evidence" value="ECO:0007669"/>
    <property type="project" value="InterPro"/>
</dbReference>
<name>A0A3B3ZIV3_9GOBI</name>
<evidence type="ECO:0000256" key="1">
    <source>
        <dbReference type="ARBA" id="ARBA00004173"/>
    </source>
</evidence>
<reference evidence="5" key="1">
    <citation type="submission" date="2025-08" db="UniProtKB">
        <authorList>
            <consortium name="Ensembl"/>
        </authorList>
    </citation>
    <scope>IDENTIFICATION</scope>
</reference>
<keyword evidence="2" id="KW-0496">Mitochondrion</keyword>
<dbReference type="GO" id="GO:0000963">
    <property type="term" value="P:mitochondrial RNA processing"/>
    <property type="evidence" value="ECO:0007669"/>
    <property type="project" value="TreeGrafter"/>
</dbReference>
<dbReference type="PROSITE" id="PS51286">
    <property type="entry name" value="RAP"/>
    <property type="match status" value="1"/>
</dbReference>
<dbReference type="GO" id="GO:0035770">
    <property type="term" value="C:ribonucleoprotein granule"/>
    <property type="evidence" value="ECO:0007669"/>
    <property type="project" value="TreeGrafter"/>
</dbReference>
<protein>
    <recommendedName>
        <fullName evidence="4">RAP domain-containing protein</fullName>
    </recommendedName>
</protein>
<sequence>ERSPRGARGPELPECQDEVSVPSGRSQRSGGGARGQEEVRGVCIYMCTVYMYICIYNACMHVYMFQVLRWISQNPSKVSQSHLAVALQRIAQLLPAPPPAVEHQDFLSLCDTIVRDCGKFDNFSLVTSLPDLSLVLALDSECVFSPRLRSLPPCLLSSLLLVRLLTSTPCFLRSESRLVPDSLSPNTMALIAKYAARHRLRETRLLDTVAEYLLKRAEQLDTKVIQRLVFPLSRMNYRPQNALELFERLEQVLEPKALSSPLATVNILMSLLQLRYCPPSLLREVFCPGFIHNSPYLGIVRRYLSLLDSAVDLEFEEYSGPRLNPAHKVLMFDHALTADEVNRKYSYKGLVAEALRQLIGEQSYKQDQILPPGYYTAGLCCRVVLSVNDKWHYCHNSQVLVGSRAMRDRHLRLLGYLLLQLPYHELEKLNGIEEVKGYLQQKLTDLPLTGPHLPL</sequence>
<evidence type="ECO:0000313" key="6">
    <source>
        <dbReference type="Proteomes" id="UP000261520"/>
    </source>
</evidence>
<keyword evidence="6" id="KW-1185">Reference proteome</keyword>
<dbReference type="Pfam" id="PF08368">
    <property type="entry name" value="FAST_2"/>
    <property type="match status" value="1"/>
</dbReference>
<feature type="domain" description="RAP" evidence="4">
    <location>
        <begin position="383"/>
        <end position="441"/>
    </location>
</feature>
<dbReference type="Pfam" id="PF08373">
    <property type="entry name" value="RAP"/>
    <property type="match status" value="1"/>
</dbReference>
<evidence type="ECO:0000259" key="4">
    <source>
        <dbReference type="PROSITE" id="PS51286"/>
    </source>
</evidence>
<dbReference type="GO" id="GO:0003723">
    <property type="term" value="F:RNA binding"/>
    <property type="evidence" value="ECO:0007669"/>
    <property type="project" value="TreeGrafter"/>
</dbReference>
<evidence type="ECO:0000256" key="3">
    <source>
        <dbReference type="SAM" id="MobiDB-lite"/>
    </source>
</evidence>
<proteinExistence type="predicted"/>
<dbReference type="Proteomes" id="UP000261520">
    <property type="component" value="Unplaced"/>
</dbReference>
<comment type="subcellular location">
    <subcellularLocation>
        <location evidence="1">Mitochondrion</location>
    </subcellularLocation>
</comment>
<dbReference type="InterPro" id="IPR013584">
    <property type="entry name" value="RAP"/>
</dbReference>
<evidence type="ECO:0000256" key="2">
    <source>
        <dbReference type="ARBA" id="ARBA00023128"/>
    </source>
</evidence>
<dbReference type="STRING" id="409849.ENSPMGP00000004351"/>
<feature type="region of interest" description="Disordered" evidence="3">
    <location>
        <begin position="1"/>
        <end position="34"/>
    </location>
</feature>
<dbReference type="Ensembl" id="ENSPMGT00000004618.1">
    <property type="protein sequence ID" value="ENSPMGP00000004351.1"/>
    <property type="gene ID" value="ENSPMGG00000003684.1"/>
</dbReference>
<evidence type="ECO:0000313" key="5">
    <source>
        <dbReference type="Ensembl" id="ENSPMGP00000004351.1"/>
    </source>
</evidence>
<dbReference type="InterPro" id="IPR010622">
    <property type="entry name" value="FAST_Leu-rich"/>
</dbReference>
<dbReference type="InterPro" id="IPR050870">
    <property type="entry name" value="FAST_kinase"/>
</dbReference>
<accession>A0A3B3ZIV3</accession>
<dbReference type="InterPro" id="IPR013579">
    <property type="entry name" value="FAST_2"/>
</dbReference>
<reference evidence="5" key="2">
    <citation type="submission" date="2025-09" db="UniProtKB">
        <authorList>
            <consortium name="Ensembl"/>
        </authorList>
    </citation>
    <scope>IDENTIFICATION</scope>
</reference>
<dbReference type="SMART" id="SM00952">
    <property type="entry name" value="RAP"/>
    <property type="match status" value="1"/>
</dbReference>
<dbReference type="Pfam" id="PF06743">
    <property type="entry name" value="FAST_1"/>
    <property type="match status" value="1"/>
</dbReference>
<dbReference type="AlphaFoldDB" id="A0A3B3ZIV3"/>
<dbReference type="PANTHER" id="PTHR21228:SF4">
    <property type="entry name" value="FAS-ACTIVATED SERINE_THREONINE KINASE"/>
    <property type="match status" value="1"/>
</dbReference>
<dbReference type="PANTHER" id="PTHR21228">
    <property type="entry name" value="FAST LEU-RICH DOMAIN-CONTAINING"/>
    <property type="match status" value="1"/>
</dbReference>